<proteinExistence type="inferred from homology"/>
<dbReference type="STRING" id="471852.Tcur_3953"/>
<keyword evidence="2" id="KW-0560">Oxidoreductase</keyword>
<dbReference type="AlphaFoldDB" id="D1AE56"/>
<dbReference type="GO" id="GO:0016491">
    <property type="term" value="F:oxidoreductase activity"/>
    <property type="evidence" value="ECO:0007669"/>
    <property type="project" value="UniProtKB-KW"/>
</dbReference>
<evidence type="ECO:0000259" key="4">
    <source>
        <dbReference type="SMART" id="SM00822"/>
    </source>
</evidence>
<dbReference type="PRINTS" id="PR00081">
    <property type="entry name" value="GDHRDH"/>
</dbReference>
<dbReference type="PANTHER" id="PTHR44196">
    <property type="entry name" value="DEHYDROGENASE/REDUCTASE SDR FAMILY MEMBER 7B"/>
    <property type="match status" value="1"/>
</dbReference>
<dbReference type="HOGENOM" id="CLU_010194_2_1_11"/>
<keyword evidence="6" id="KW-1185">Reference proteome</keyword>
<dbReference type="InterPro" id="IPR036291">
    <property type="entry name" value="NAD(P)-bd_dom_sf"/>
</dbReference>
<sequence length="292" mass="30746">MRTLWTRRPSPLNGRTVVLTGAAGGIGGQTARLLVERGAQVALLDRQEEAVRALADELGPHAAPFAVDVTDSAALEAVMAQTAERFGGIDVVVANAGISGPMATIATIEPAEFERVVEVNFLGVWRTVRAALPYVTERRGHILMTSSIAAAMPTPTVGVYGASKAAVEMFGRALRIELAHTGTTVGIAYFGAVDTGLVRGLISARSALGEGLQKMPKVIGAPISPRRAGAAMVSGIERRARTVYAPWWVPALLAGRAQFAMLEPLAARFPPLARLIHDSGLPFPERTSAGRP</sequence>
<organism evidence="5 6">
    <name type="scientific">Thermomonospora curvata (strain ATCC 19995 / DSM 43183 / JCM 3096 / KCTC 9072 / NBRC 15933 / NCIMB 10081 / Henssen B9)</name>
    <dbReference type="NCBI Taxonomy" id="471852"/>
    <lineage>
        <taxon>Bacteria</taxon>
        <taxon>Bacillati</taxon>
        <taxon>Actinomycetota</taxon>
        <taxon>Actinomycetes</taxon>
        <taxon>Streptosporangiales</taxon>
        <taxon>Thermomonosporaceae</taxon>
        <taxon>Thermomonospora</taxon>
    </lineage>
</organism>
<evidence type="ECO:0000313" key="6">
    <source>
        <dbReference type="Proteomes" id="UP000001918"/>
    </source>
</evidence>
<dbReference type="EMBL" id="CP001738">
    <property type="protein sequence ID" value="ACY99482.1"/>
    <property type="molecule type" value="Genomic_DNA"/>
</dbReference>
<dbReference type="Proteomes" id="UP000001918">
    <property type="component" value="Chromosome"/>
</dbReference>
<evidence type="ECO:0000313" key="5">
    <source>
        <dbReference type="EMBL" id="ACY99482.1"/>
    </source>
</evidence>
<dbReference type="RefSeq" id="WP_012854266.1">
    <property type="nucleotide sequence ID" value="NC_013510.1"/>
</dbReference>
<dbReference type="NCBIfam" id="NF004526">
    <property type="entry name" value="PRK05872.1"/>
    <property type="match status" value="1"/>
</dbReference>
<dbReference type="CDD" id="cd05233">
    <property type="entry name" value="SDR_c"/>
    <property type="match status" value="1"/>
</dbReference>
<reference evidence="5 6" key="1">
    <citation type="journal article" date="2011" name="Stand. Genomic Sci.">
        <title>Complete genome sequence of Thermomonospora curvata type strain (B9).</title>
        <authorList>
            <person name="Chertkov O."/>
            <person name="Sikorski J."/>
            <person name="Nolan M."/>
            <person name="Lapidus A."/>
            <person name="Lucas S."/>
            <person name="Del Rio T.G."/>
            <person name="Tice H."/>
            <person name="Cheng J.F."/>
            <person name="Goodwin L."/>
            <person name="Pitluck S."/>
            <person name="Liolios K."/>
            <person name="Ivanova N."/>
            <person name="Mavromatis K."/>
            <person name="Mikhailova N."/>
            <person name="Ovchinnikova G."/>
            <person name="Pati A."/>
            <person name="Chen A."/>
            <person name="Palaniappan K."/>
            <person name="Djao O.D."/>
            <person name="Land M."/>
            <person name="Hauser L."/>
            <person name="Chang Y.J."/>
            <person name="Jeffries C.D."/>
            <person name="Brettin T."/>
            <person name="Han C."/>
            <person name="Detter J.C."/>
            <person name="Rohde M."/>
            <person name="Goker M."/>
            <person name="Woyke T."/>
            <person name="Bristow J."/>
            <person name="Eisen J.A."/>
            <person name="Markowitz V."/>
            <person name="Hugenholtz P."/>
            <person name="Klenk H.P."/>
            <person name="Kyrpides N.C."/>
        </authorList>
    </citation>
    <scope>NUCLEOTIDE SEQUENCE [LARGE SCALE GENOMIC DNA]</scope>
    <source>
        <strain evidence="6">ATCC 19995 / DSM 43183 / JCM 3096 / KCTC 9072 / NBRC 15933 / NCIMB 10081 / Henssen B9</strain>
    </source>
</reference>
<dbReference type="Pfam" id="PF00106">
    <property type="entry name" value="adh_short"/>
    <property type="match status" value="1"/>
</dbReference>
<dbReference type="SMART" id="SM00822">
    <property type="entry name" value="PKS_KR"/>
    <property type="match status" value="1"/>
</dbReference>
<dbReference type="eggNOG" id="COG4221">
    <property type="taxonomic scope" value="Bacteria"/>
</dbReference>
<dbReference type="InterPro" id="IPR002347">
    <property type="entry name" value="SDR_fam"/>
</dbReference>
<dbReference type="Gene3D" id="3.40.50.720">
    <property type="entry name" value="NAD(P)-binding Rossmann-like Domain"/>
    <property type="match status" value="1"/>
</dbReference>
<feature type="domain" description="Ketoreductase" evidence="4">
    <location>
        <begin position="15"/>
        <end position="196"/>
    </location>
</feature>
<evidence type="ECO:0000256" key="2">
    <source>
        <dbReference type="ARBA" id="ARBA00023002"/>
    </source>
</evidence>
<dbReference type="PRINTS" id="PR00080">
    <property type="entry name" value="SDRFAMILY"/>
</dbReference>
<accession>D1AE56</accession>
<protein>
    <submittedName>
        <fullName evidence="5">Short-chain dehydrogenase/reductase SDR</fullName>
    </submittedName>
</protein>
<evidence type="ECO:0000256" key="1">
    <source>
        <dbReference type="ARBA" id="ARBA00006484"/>
    </source>
</evidence>
<gene>
    <name evidence="5" type="ordered locus">Tcur_3953</name>
</gene>
<dbReference type="PANTHER" id="PTHR44196:SF1">
    <property type="entry name" value="DEHYDROGENASE_REDUCTASE SDR FAMILY MEMBER 7B"/>
    <property type="match status" value="1"/>
</dbReference>
<dbReference type="InterPro" id="IPR020904">
    <property type="entry name" value="Sc_DH/Rdtase_CS"/>
</dbReference>
<dbReference type="GO" id="GO:0016020">
    <property type="term" value="C:membrane"/>
    <property type="evidence" value="ECO:0007669"/>
    <property type="project" value="TreeGrafter"/>
</dbReference>
<dbReference type="OrthoDB" id="3743899at2"/>
<dbReference type="InterPro" id="IPR057326">
    <property type="entry name" value="KR_dom"/>
</dbReference>
<name>D1AE56_THECD</name>
<dbReference type="PROSITE" id="PS00061">
    <property type="entry name" value="ADH_SHORT"/>
    <property type="match status" value="1"/>
</dbReference>
<evidence type="ECO:0000256" key="3">
    <source>
        <dbReference type="RuleBase" id="RU000363"/>
    </source>
</evidence>
<dbReference type="SUPFAM" id="SSF51735">
    <property type="entry name" value="NAD(P)-binding Rossmann-fold domains"/>
    <property type="match status" value="1"/>
</dbReference>
<comment type="similarity">
    <text evidence="1 3">Belongs to the short-chain dehydrogenases/reductases (SDR) family.</text>
</comment>
<dbReference type="KEGG" id="tcu:Tcur_3953"/>